<sequence>MDMMRVTRYWAPVAAYMGLIFYLSAQSHPEEQLPSFLAELSDKLLHAVEYAGLSALWYRAFRWGAAGFSVRQAMLFAVLAASLYGLSDEVHQLFVPFRESSWQDWTADTAGAGLGAFMMHRVYQALEHPSASAVLD</sequence>
<dbReference type="KEGG" id="nmv:NITMOv2_3742"/>
<evidence type="ECO:0000313" key="2">
    <source>
        <dbReference type="EMBL" id="ALA60133.1"/>
    </source>
</evidence>
<dbReference type="NCBIfam" id="NF037970">
    <property type="entry name" value="vanZ_1"/>
    <property type="match status" value="1"/>
</dbReference>
<dbReference type="Proteomes" id="UP000069205">
    <property type="component" value="Chromosome"/>
</dbReference>
<organism evidence="2 3">
    <name type="scientific">Nitrospira moscoviensis</name>
    <dbReference type="NCBI Taxonomy" id="42253"/>
    <lineage>
        <taxon>Bacteria</taxon>
        <taxon>Pseudomonadati</taxon>
        <taxon>Nitrospirota</taxon>
        <taxon>Nitrospiria</taxon>
        <taxon>Nitrospirales</taxon>
        <taxon>Nitrospiraceae</taxon>
        <taxon>Nitrospira</taxon>
    </lineage>
</organism>
<dbReference type="STRING" id="42253.NITMOv2_3742"/>
<dbReference type="PANTHER" id="PTHR28008">
    <property type="entry name" value="DOMAIN PROTEIN, PUTATIVE (AFU_ORTHOLOGUE AFUA_3G10980)-RELATED"/>
    <property type="match status" value="1"/>
</dbReference>
<dbReference type="EMBL" id="CP011801">
    <property type="protein sequence ID" value="ALA60133.1"/>
    <property type="molecule type" value="Genomic_DNA"/>
</dbReference>
<evidence type="ECO:0000313" key="3">
    <source>
        <dbReference type="Proteomes" id="UP000069205"/>
    </source>
</evidence>
<dbReference type="InterPro" id="IPR006976">
    <property type="entry name" value="VanZ-like"/>
</dbReference>
<accession>A0A0K2GGP0</accession>
<dbReference type="PANTHER" id="PTHR28008:SF1">
    <property type="entry name" value="DOMAIN PROTEIN, PUTATIVE (AFU_ORTHOLOGUE AFUA_3G10980)-RELATED"/>
    <property type="match status" value="1"/>
</dbReference>
<dbReference type="PATRIC" id="fig|42253.5.peg.3692"/>
<feature type="domain" description="VanZ-like" evidence="1">
    <location>
        <begin position="41"/>
        <end position="119"/>
    </location>
</feature>
<dbReference type="AlphaFoldDB" id="A0A0K2GGP0"/>
<dbReference type="RefSeq" id="WP_053381034.1">
    <property type="nucleotide sequence ID" value="NZ_CP011801.1"/>
</dbReference>
<reference evidence="2 3" key="1">
    <citation type="journal article" date="2015" name="Proc. Natl. Acad. Sci. U.S.A.">
        <title>Expanded metabolic versatility of ubiquitous nitrite-oxidizing bacteria from the genus Nitrospira.</title>
        <authorList>
            <person name="Koch H."/>
            <person name="Lucker S."/>
            <person name="Albertsen M."/>
            <person name="Kitzinger K."/>
            <person name="Herbold C."/>
            <person name="Spieck E."/>
            <person name="Nielsen P.H."/>
            <person name="Wagner M."/>
            <person name="Daims H."/>
        </authorList>
    </citation>
    <scope>NUCLEOTIDE SEQUENCE [LARGE SCALE GENOMIC DNA]</scope>
    <source>
        <strain evidence="2 3">NSP M-1</strain>
    </source>
</reference>
<proteinExistence type="predicted"/>
<dbReference type="Pfam" id="PF04892">
    <property type="entry name" value="VanZ"/>
    <property type="match status" value="1"/>
</dbReference>
<name>A0A0K2GGP0_NITMO</name>
<keyword evidence="3" id="KW-1185">Reference proteome</keyword>
<gene>
    <name evidence="2" type="ORF">NITMOv2_3742</name>
</gene>
<protein>
    <recommendedName>
        <fullName evidence="1">VanZ-like domain-containing protein</fullName>
    </recommendedName>
</protein>
<evidence type="ECO:0000259" key="1">
    <source>
        <dbReference type="Pfam" id="PF04892"/>
    </source>
</evidence>